<feature type="region of interest" description="Disordered" evidence="1">
    <location>
        <begin position="124"/>
        <end position="146"/>
    </location>
</feature>
<dbReference type="Gramene" id="KQK04101">
    <property type="protein sequence ID" value="KQK04101"/>
    <property type="gene ID" value="BRADI_2g11695v3"/>
</dbReference>
<evidence type="ECO:0000313" key="2">
    <source>
        <dbReference type="EMBL" id="KQK04101.2"/>
    </source>
</evidence>
<proteinExistence type="predicted"/>
<organism evidence="2">
    <name type="scientific">Brachypodium distachyon</name>
    <name type="common">Purple false brome</name>
    <name type="synonym">Trachynia distachya</name>
    <dbReference type="NCBI Taxonomy" id="15368"/>
    <lineage>
        <taxon>Eukaryota</taxon>
        <taxon>Viridiplantae</taxon>
        <taxon>Streptophyta</taxon>
        <taxon>Embryophyta</taxon>
        <taxon>Tracheophyta</taxon>
        <taxon>Spermatophyta</taxon>
        <taxon>Magnoliopsida</taxon>
        <taxon>Liliopsida</taxon>
        <taxon>Poales</taxon>
        <taxon>Poaceae</taxon>
        <taxon>BOP clade</taxon>
        <taxon>Pooideae</taxon>
        <taxon>Stipodae</taxon>
        <taxon>Brachypodieae</taxon>
        <taxon>Brachypodium</taxon>
    </lineage>
</organism>
<reference evidence="3" key="3">
    <citation type="submission" date="2018-08" db="UniProtKB">
        <authorList>
            <consortium name="EnsemblPlants"/>
        </authorList>
    </citation>
    <scope>IDENTIFICATION</scope>
    <source>
        <strain evidence="3">cv. Bd21</strain>
    </source>
</reference>
<sequence length="206" mass="23061">MKFYHTLRGYFYPTVTNNKSQKTHEEIAGKKILEIPHRLHAGVCNRTWIYFTGTAAACQIHGVRPRSDDGGGRVSRIQRRRGHRRPDPTASGALRRRARVHVGGRRRAEPREVAAASLVMTRRHRCRARGGGGAGQSGEWRRRGRGAEWRVKEVGALAGADWRRRRGRVAAEGAGGRRRGGDGESRREEEGRGAAGGGGWRRRTWE</sequence>
<evidence type="ECO:0000313" key="4">
    <source>
        <dbReference type="Proteomes" id="UP000008810"/>
    </source>
</evidence>
<dbReference type="EMBL" id="CM000881">
    <property type="protein sequence ID" value="KQK04101.2"/>
    <property type="molecule type" value="Genomic_DNA"/>
</dbReference>
<protein>
    <submittedName>
        <fullName evidence="2 3">Uncharacterized protein</fullName>
    </submittedName>
</protein>
<reference evidence="2" key="2">
    <citation type="submission" date="2017-06" db="EMBL/GenBank/DDBJ databases">
        <title>WGS assembly of Brachypodium distachyon.</title>
        <authorList>
            <consortium name="The International Brachypodium Initiative"/>
            <person name="Lucas S."/>
            <person name="Harmon-Smith M."/>
            <person name="Lail K."/>
            <person name="Tice H."/>
            <person name="Grimwood J."/>
            <person name="Bruce D."/>
            <person name="Barry K."/>
            <person name="Shu S."/>
            <person name="Lindquist E."/>
            <person name="Wang M."/>
            <person name="Pitluck S."/>
            <person name="Vogel J.P."/>
            <person name="Garvin D.F."/>
            <person name="Mockler T.C."/>
            <person name="Schmutz J."/>
            <person name="Rokhsar D."/>
            <person name="Bevan M.W."/>
        </authorList>
    </citation>
    <scope>NUCLEOTIDE SEQUENCE</scope>
    <source>
        <strain evidence="2">Bd21</strain>
    </source>
</reference>
<evidence type="ECO:0000313" key="3">
    <source>
        <dbReference type="EnsemblPlants" id="KQK04101"/>
    </source>
</evidence>
<name>A0A0Q3G0G9_BRADI</name>
<dbReference type="InParanoid" id="A0A0Q3G0G9"/>
<reference evidence="2 3" key="1">
    <citation type="journal article" date="2010" name="Nature">
        <title>Genome sequencing and analysis of the model grass Brachypodium distachyon.</title>
        <authorList>
            <consortium name="International Brachypodium Initiative"/>
        </authorList>
    </citation>
    <scope>NUCLEOTIDE SEQUENCE [LARGE SCALE GENOMIC DNA]</scope>
    <source>
        <strain evidence="2 3">Bd21</strain>
    </source>
</reference>
<keyword evidence="4" id="KW-1185">Reference proteome</keyword>
<evidence type="ECO:0000256" key="1">
    <source>
        <dbReference type="SAM" id="MobiDB-lite"/>
    </source>
</evidence>
<feature type="region of interest" description="Disordered" evidence="1">
    <location>
        <begin position="165"/>
        <end position="206"/>
    </location>
</feature>
<accession>A0A0Q3G0G9</accession>
<dbReference type="EnsemblPlants" id="KQK04101">
    <property type="protein sequence ID" value="KQK04101"/>
    <property type="gene ID" value="BRADI_2g11695v3"/>
</dbReference>
<feature type="region of interest" description="Disordered" evidence="1">
    <location>
        <begin position="64"/>
        <end position="92"/>
    </location>
</feature>
<dbReference type="AlphaFoldDB" id="A0A0Q3G0G9"/>
<feature type="compositionally biased region" description="Basic and acidic residues" evidence="1">
    <location>
        <begin position="179"/>
        <end position="192"/>
    </location>
</feature>
<gene>
    <name evidence="2" type="ORF">BRADI_2g11695v3</name>
</gene>
<dbReference type="Proteomes" id="UP000008810">
    <property type="component" value="Chromosome 2"/>
</dbReference>